<proteinExistence type="predicted"/>
<gene>
    <name evidence="1" type="ORF">H2198_001857</name>
</gene>
<comment type="caution">
    <text evidence="1">The sequence shown here is derived from an EMBL/GenBank/DDBJ whole genome shotgun (WGS) entry which is preliminary data.</text>
</comment>
<evidence type="ECO:0000313" key="2">
    <source>
        <dbReference type="Proteomes" id="UP001172386"/>
    </source>
</evidence>
<name>A0ACC3AFY6_9EURO</name>
<organism evidence="1 2">
    <name type="scientific">Neophaeococcomyces mojaviensis</name>
    <dbReference type="NCBI Taxonomy" id="3383035"/>
    <lineage>
        <taxon>Eukaryota</taxon>
        <taxon>Fungi</taxon>
        <taxon>Dikarya</taxon>
        <taxon>Ascomycota</taxon>
        <taxon>Pezizomycotina</taxon>
        <taxon>Eurotiomycetes</taxon>
        <taxon>Chaetothyriomycetidae</taxon>
        <taxon>Chaetothyriales</taxon>
        <taxon>Chaetothyriales incertae sedis</taxon>
        <taxon>Neophaeococcomyces</taxon>
    </lineage>
</organism>
<keyword evidence="2" id="KW-1185">Reference proteome</keyword>
<dbReference type="Proteomes" id="UP001172386">
    <property type="component" value="Unassembled WGS sequence"/>
</dbReference>
<protein>
    <submittedName>
        <fullName evidence="1">Uncharacterized protein</fullName>
    </submittedName>
</protein>
<dbReference type="EMBL" id="JAPDRQ010000021">
    <property type="protein sequence ID" value="KAJ9661681.1"/>
    <property type="molecule type" value="Genomic_DNA"/>
</dbReference>
<evidence type="ECO:0000313" key="1">
    <source>
        <dbReference type="EMBL" id="KAJ9661681.1"/>
    </source>
</evidence>
<sequence length="547" mass="60862">MSFSTFSVEPPCGKAPSGESFFVLESAGKSRSLQFVQHDGVEDSQRQKELRVSELRAHAARTAHHNKKKKQAQKLAKDQETLEEQETKQAAVLEQKRKQSISPLSFAVSESKKDPFGTSVLSSTPGHLLQLLDAVFLSLNMAFRPVQKGTSHPDVLMWRRETISFPALSYSIVAGAATMSLIGRRSLSPSQCQDLDHARLQYTSLAVSQVRKELNDPAKATSDTLLFAILCLGCHDDVEPGEEEDYSNQIISPLTMGSALHVFSRLKMSAIHFTALVRLLQLKGGLDKIKIPIFRELMSYIALVQATKEGIRPQLPFVDSHILTTVVNQVQNNPSAPLSPVSIDVTPSLSEGFAELDQVIHDQNLVEALQSAAMITNSVEELCRNSSSANILEIVNLRNKTQYLLTNLEPRSLLADSPVSDCLYEVCRLTTLIFSDMIIFPTPALTGVRQRLALEILIVFNTPTLQASWKLYSDLLNWATMVGAVASMNVPEDKQLFVDIFEKRAVYPDSQAFLMALRKFLWSDLLTDRAQQVWIEARAYLTPESME</sequence>
<accession>A0ACC3AFY6</accession>
<reference evidence="1" key="1">
    <citation type="submission" date="2022-10" db="EMBL/GenBank/DDBJ databases">
        <title>Culturing micro-colonial fungi from biological soil crusts in the Mojave desert and describing Neophaeococcomyces mojavensis, and introducing the new genera and species Taxawa tesnikishii.</title>
        <authorList>
            <person name="Kurbessoian T."/>
            <person name="Stajich J.E."/>
        </authorList>
    </citation>
    <scope>NUCLEOTIDE SEQUENCE</scope>
    <source>
        <strain evidence="1">JES_112</strain>
    </source>
</reference>